<protein>
    <recommendedName>
        <fullName evidence="3">Transposase</fullName>
    </recommendedName>
</protein>
<evidence type="ECO:0000313" key="2">
    <source>
        <dbReference type="Proteomes" id="UP000644548"/>
    </source>
</evidence>
<reference evidence="2" key="1">
    <citation type="journal article" date="2019" name="Int. J. Syst. Evol. Microbiol.">
        <title>The Global Catalogue of Microorganisms (GCM) 10K type strain sequencing project: providing services to taxonomists for standard genome sequencing and annotation.</title>
        <authorList>
            <consortium name="The Broad Institute Genomics Platform"/>
            <consortium name="The Broad Institute Genome Sequencing Center for Infectious Disease"/>
            <person name="Wu L."/>
            <person name="Ma J."/>
        </authorList>
    </citation>
    <scope>NUCLEOTIDE SEQUENCE [LARGE SCALE GENOMIC DNA]</scope>
    <source>
        <strain evidence="2">JCM 31405</strain>
    </source>
</reference>
<comment type="caution">
    <text evidence="1">The sequence shown here is derived from an EMBL/GenBank/DDBJ whole genome shotgun (WGS) entry which is preliminary data.</text>
</comment>
<keyword evidence="2" id="KW-1185">Reference proteome</keyword>
<proteinExistence type="predicted"/>
<evidence type="ECO:0000313" key="1">
    <source>
        <dbReference type="EMBL" id="GGS05674.1"/>
    </source>
</evidence>
<dbReference type="RefSeq" id="WP_189074478.1">
    <property type="nucleotide sequence ID" value="NZ_BMQN01000015.1"/>
</dbReference>
<sequence>MLTTYNVRVLHEATPTLAGLIADRHLCPCPGETVQGLSGTVYRPAPTLLDRGTVAALSDLEFQLGPGILAASVYTLPPEEYAGLLLGSPGFRQYDVGGLIAPLTHAMDLAEQRDWQRALASALLREARSDSTPALLPHPPARPATWLPDGTRLIHGQAGWFLCLRFDVPAQPPRLRINRSAAGIDLGLRTLAVAAYKSGLIHKAGGITEIRTDAAALSEPLARRPDLWSKARLMSVVVQHAAARGELAQFMDVVLAAATVVGYEKLTYKDMDEPVKRRFRALGLRDFLAVWLPQRLRQHGLTGQSVTPHLTSRLCNRTYLGGVRDQGQLRVTHGAAEVVLDADENAASNIRDLALAHLIQYKGQRTFTD</sequence>
<name>A0ABQ2SBP5_9DEIO</name>
<dbReference type="Proteomes" id="UP000644548">
    <property type="component" value="Unassembled WGS sequence"/>
</dbReference>
<evidence type="ECO:0008006" key="3">
    <source>
        <dbReference type="Google" id="ProtNLM"/>
    </source>
</evidence>
<accession>A0ABQ2SBP5</accession>
<dbReference type="EMBL" id="BMQN01000015">
    <property type="protein sequence ID" value="GGS05674.1"/>
    <property type="molecule type" value="Genomic_DNA"/>
</dbReference>
<gene>
    <name evidence="1" type="ORF">GCM10008960_35210</name>
</gene>
<organism evidence="1 2">
    <name type="scientific">Deinococcus sedimenti</name>
    <dbReference type="NCBI Taxonomy" id="1867090"/>
    <lineage>
        <taxon>Bacteria</taxon>
        <taxon>Thermotogati</taxon>
        <taxon>Deinococcota</taxon>
        <taxon>Deinococci</taxon>
        <taxon>Deinococcales</taxon>
        <taxon>Deinococcaceae</taxon>
        <taxon>Deinococcus</taxon>
    </lineage>
</organism>